<dbReference type="Gene3D" id="1.25.40.10">
    <property type="entry name" value="Tetratricopeptide repeat domain"/>
    <property type="match status" value="1"/>
</dbReference>
<dbReference type="GO" id="GO:0000132">
    <property type="term" value="P:establishment of mitotic spindle orientation"/>
    <property type="evidence" value="ECO:0007669"/>
    <property type="project" value="TreeGrafter"/>
</dbReference>
<name>A0A1S8WP64_OPIVI</name>
<evidence type="ECO:0000313" key="4">
    <source>
        <dbReference type="EMBL" id="OON16266.1"/>
    </source>
</evidence>
<comment type="subcellular location">
    <subcellularLocation>
        <location evidence="1">Cytoplasm</location>
    </subcellularLocation>
</comment>
<sequence>MKLTVKQALTMFRQLGDRPAEGRVYGNLGNTHYLLGNFHEAIECHKEVSRVHECKLDDRLEGDR</sequence>
<dbReference type="GO" id="GO:0005938">
    <property type="term" value="C:cell cortex"/>
    <property type="evidence" value="ECO:0007669"/>
    <property type="project" value="TreeGrafter"/>
</dbReference>
<proteinExistence type="predicted"/>
<evidence type="ECO:0000256" key="2">
    <source>
        <dbReference type="ARBA" id="ARBA00022490"/>
    </source>
</evidence>
<dbReference type="EMBL" id="KV898130">
    <property type="protein sequence ID" value="OON16266.1"/>
    <property type="molecule type" value="Genomic_DNA"/>
</dbReference>
<gene>
    <name evidence="4" type="ORF">X801_07923</name>
</gene>
<dbReference type="GO" id="GO:0001965">
    <property type="term" value="F:G-protein alpha-subunit binding"/>
    <property type="evidence" value="ECO:0007669"/>
    <property type="project" value="TreeGrafter"/>
</dbReference>
<keyword evidence="5" id="KW-1185">Reference proteome</keyword>
<keyword evidence="2" id="KW-0963">Cytoplasm</keyword>
<dbReference type="Pfam" id="PF13424">
    <property type="entry name" value="TPR_12"/>
    <property type="match status" value="1"/>
</dbReference>
<keyword evidence="3" id="KW-0677">Repeat</keyword>
<evidence type="ECO:0000256" key="1">
    <source>
        <dbReference type="ARBA" id="ARBA00004496"/>
    </source>
</evidence>
<dbReference type="AlphaFoldDB" id="A0A1S8WP64"/>
<dbReference type="InterPro" id="IPR011990">
    <property type="entry name" value="TPR-like_helical_dom_sf"/>
</dbReference>
<organism evidence="4 5">
    <name type="scientific">Opisthorchis viverrini</name>
    <name type="common">Southeast Asian liver fluke</name>
    <dbReference type="NCBI Taxonomy" id="6198"/>
    <lineage>
        <taxon>Eukaryota</taxon>
        <taxon>Metazoa</taxon>
        <taxon>Spiralia</taxon>
        <taxon>Lophotrochozoa</taxon>
        <taxon>Platyhelminthes</taxon>
        <taxon>Trematoda</taxon>
        <taxon>Digenea</taxon>
        <taxon>Opisthorchiida</taxon>
        <taxon>Opisthorchiata</taxon>
        <taxon>Opisthorchiidae</taxon>
        <taxon>Opisthorchis</taxon>
    </lineage>
</organism>
<accession>A0A1S8WP64</accession>
<dbReference type="GO" id="GO:0005092">
    <property type="term" value="F:GDP-dissociation inhibitor activity"/>
    <property type="evidence" value="ECO:0007669"/>
    <property type="project" value="TreeGrafter"/>
</dbReference>
<dbReference type="PANTHER" id="PTHR45954">
    <property type="entry name" value="LD33695P"/>
    <property type="match status" value="1"/>
</dbReference>
<dbReference type="SUPFAM" id="SSF48452">
    <property type="entry name" value="TPR-like"/>
    <property type="match status" value="1"/>
</dbReference>
<evidence type="ECO:0008006" key="6">
    <source>
        <dbReference type="Google" id="ProtNLM"/>
    </source>
</evidence>
<dbReference type="Proteomes" id="UP000243686">
    <property type="component" value="Unassembled WGS sequence"/>
</dbReference>
<dbReference type="InterPro" id="IPR052386">
    <property type="entry name" value="GPSM"/>
</dbReference>
<protein>
    <recommendedName>
        <fullName evidence="6">Tetratricopeptide repeat protein</fullName>
    </recommendedName>
</protein>
<dbReference type="PANTHER" id="PTHR45954:SF1">
    <property type="entry name" value="LD33695P"/>
    <property type="match status" value="1"/>
</dbReference>
<reference evidence="4 5" key="1">
    <citation type="submission" date="2015-03" db="EMBL/GenBank/DDBJ databases">
        <title>Draft genome of the nematode, Opisthorchis viverrini.</title>
        <authorList>
            <person name="Mitreva M."/>
        </authorList>
    </citation>
    <scope>NUCLEOTIDE SEQUENCE [LARGE SCALE GENOMIC DNA]</scope>
    <source>
        <strain evidence="4">Khon Kaen</strain>
    </source>
</reference>
<evidence type="ECO:0000313" key="5">
    <source>
        <dbReference type="Proteomes" id="UP000243686"/>
    </source>
</evidence>
<evidence type="ECO:0000256" key="3">
    <source>
        <dbReference type="ARBA" id="ARBA00022737"/>
    </source>
</evidence>